<dbReference type="STRING" id="1173022.Cri9333_1222"/>
<reference evidence="7 8" key="1">
    <citation type="submission" date="2012-06" db="EMBL/GenBank/DDBJ databases">
        <title>Finished chromosome of genome of Crinalium epipsammum PCC 9333.</title>
        <authorList>
            <consortium name="US DOE Joint Genome Institute"/>
            <person name="Gugger M."/>
            <person name="Coursin T."/>
            <person name="Rippka R."/>
            <person name="Tandeau De Marsac N."/>
            <person name="Huntemann M."/>
            <person name="Wei C.-L."/>
            <person name="Han J."/>
            <person name="Detter J.C."/>
            <person name="Han C."/>
            <person name="Tapia R."/>
            <person name="Davenport K."/>
            <person name="Daligault H."/>
            <person name="Erkkila T."/>
            <person name="Gu W."/>
            <person name="Munk A.C.C."/>
            <person name="Teshima H."/>
            <person name="Xu Y."/>
            <person name="Chain P."/>
            <person name="Chen A."/>
            <person name="Krypides N."/>
            <person name="Mavromatis K."/>
            <person name="Markowitz V."/>
            <person name="Szeto E."/>
            <person name="Ivanova N."/>
            <person name="Mikhailova N."/>
            <person name="Ovchinnikova G."/>
            <person name="Pagani I."/>
            <person name="Pati A."/>
            <person name="Goodwin L."/>
            <person name="Peters L."/>
            <person name="Pitluck S."/>
            <person name="Woyke T."/>
            <person name="Kerfeld C."/>
        </authorList>
    </citation>
    <scope>NUCLEOTIDE SEQUENCE [LARGE SCALE GENOMIC DNA]</scope>
    <source>
        <strain evidence="7 8">PCC 9333</strain>
    </source>
</reference>
<keyword evidence="2" id="KW-0805">Transcription regulation</keyword>
<name>K9VVJ7_9CYAN</name>
<protein>
    <submittedName>
        <fullName evidence="7">Response regulator receiver protein</fullName>
    </submittedName>
</protein>
<dbReference type="OrthoDB" id="9805474at2"/>
<evidence type="ECO:0000256" key="3">
    <source>
        <dbReference type="ARBA" id="ARBA00023125"/>
    </source>
</evidence>
<dbReference type="GO" id="GO:0000156">
    <property type="term" value="F:phosphorelay response regulator activity"/>
    <property type="evidence" value="ECO:0007669"/>
    <property type="project" value="TreeGrafter"/>
</dbReference>
<keyword evidence="4" id="KW-0804">Transcription</keyword>
<keyword evidence="8" id="KW-1185">Reference proteome</keyword>
<dbReference type="eggNOG" id="COG0745">
    <property type="taxonomic scope" value="Bacteria"/>
</dbReference>
<evidence type="ECO:0000259" key="6">
    <source>
        <dbReference type="PROSITE" id="PS50110"/>
    </source>
</evidence>
<dbReference type="KEGG" id="cep:Cri9333_1222"/>
<proteinExistence type="predicted"/>
<dbReference type="SUPFAM" id="SSF52172">
    <property type="entry name" value="CheY-like"/>
    <property type="match status" value="1"/>
</dbReference>
<dbReference type="GO" id="GO:0032993">
    <property type="term" value="C:protein-DNA complex"/>
    <property type="evidence" value="ECO:0007669"/>
    <property type="project" value="TreeGrafter"/>
</dbReference>
<dbReference type="EMBL" id="CP003620">
    <property type="protein sequence ID" value="AFZ12123.1"/>
    <property type="molecule type" value="Genomic_DNA"/>
</dbReference>
<dbReference type="SMART" id="SM00448">
    <property type="entry name" value="REC"/>
    <property type="match status" value="1"/>
</dbReference>
<feature type="domain" description="Response regulatory" evidence="6">
    <location>
        <begin position="3"/>
        <end position="119"/>
    </location>
</feature>
<gene>
    <name evidence="7" type="ORF">Cri9333_1222</name>
</gene>
<dbReference type="AlphaFoldDB" id="K9VVJ7"/>
<dbReference type="InterPro" id="IPR039420">
    <property type="entry name" value="WalR-like"/>
</dbReference>
<evidence type="ECO:0000313" key="7">
    <source>
        <dbReference type="EMBL" id="AFZ12123.1"/>
    </source>
</evidence>
<dbReference type="RefSeq" id="WP_015202245.1">
    <property type="nucleotide sequence ID" value="NC_019753.1"/>
</dbReference>
<accession>K9VVJ7</accession>
<keyword evidence="3" id="KW-0238">DNA-binding</keyword>
<dbReference type="GO" id="GO:0006355">
    <property type="term" value="P:regulation of DNA-templated transcription"/>
    <property type="evidence" value="ECO:0007669"/>
    <property type="project" value="TreeGrafter"/>
</dbReference>
<evidence type="ECO:0000313" key="8">
    <source>
        <dbReference type="Proteomes" id="UP000010472"/>
    </source>
</evidence>
<dbReference type="GO" id="GO:0000976">
    <property type="term" value="F:transcription cis-regulatory region binding"/>
    <property type="evidence" value="ECO:0007669"/>
    <property type="project" value="TreeGrafter"/>
</dbReference>
<dbReference type="PANTHER" id="PTHR48111">
    <property type="entry name" value="REGULATOR OF RPOS"/>
    <property type="match status" value="1"/>
</dbReference>
<evidence type="ECO:0000256" key="4">
    <source>
        <dbReference type="ARBA" id="ARBA00023163"/>
    </source>
</evidence>
<dbReference type="GO" id="GO:0005829">
    <property type="term" value="C:cytosol"/>
    <property type="evidence" value="ECO:0007669"/>
    <property type="project" value="TreeGrafter"/>
</dbReference>
<keyword evidence="1 5" id="KW-0597">Phosphoprotein</keyword>
<dbReference type="HOGENOM" id="CLU_000445_69_17_3"/>
<sequence length="140" mass="15714">MTKILVIEKEEVFRENLLEILEHLGYESIGTKKGRGCVKLVVEHQPDIIIGDLLLSQIEDHTILTAIRQTPKISATPFIIISSQTEKSAIQQGFDLGANDYLVKPLTIADLQKSICNQIEKLKINYNSYAFNLSRNACIS</sequence>
<dbReference type="PANTHER" id="PTHR48111:SF4">
    <property type="entry name" value="DNA-BINDING DUAL TRANSCRIPTIONAL REGULATOR OMPR"/>
    <property type="match status" value="1"/>
</dbReference>
<feature type="modified residue" description="4-aspartylphosphate" evidence="5">
    <location>
        <position position="52"/>
    </location>
</feature>
<organism evidence="7 8">
    <name type="scientific">Crinalium epipsammum PCC 9333</name>
    <dbReference type="NCBI Taxonomy" id="1173022"/>
    <lineage>
        <taxon>Bacteria</taxon>
        <taxon>Bacillati</taxon>
        <taxon>Cyanobacteriota</taxon>
        <taxon>Cyanophyceae</taxon>
        <taxon>Gomontiellales</taxon>
        <taxon>Gomontiellaceae</taxon>
        <taxon>Crinalium</taxon>
    </lineage>
</organism>
<dbReference type="Gene3D" id="3.40.50.2300">
    <property type="match status" value="1"/>
</dbReference>
<dbReference type="PROSITE" id="PS50110">
    <property type="entry name" value="RESPONSE_REGULATORY"/>
    <property type="match status" value="1"/>
</dbReference>
<dbReference type="Pfam" id="PF00072">
    <property type="entry name" value="Response_reg"/>
    <property type="match status" value="1"/>
</dbReference>
<dbReference type="Proteomes" id="UP000010472">
    <property type="component" value="Chromosome"/>
</dbReference>
<evidence type="ECO:0000256" key="1">
    <source>
        <dbReference type="ARBA" id="ARBA00022553"/>
    </source>
</evidence>
<evidence type="ECO:0000256" key="2">
    <source>
        <dbReference type="ARBA" id="ARBA00023015"/>
    </source>
</evidence>
<dbReference type="InterPro" id="IPR001789">
    <property type="entry name" value="Sig_transdc_resp-reg_receiver"/>
</dbReference>
<dbReference type="InterPro" id="IPR011006">
    <property type="entry name" value="CheY-like_superfamily"/>
</dbReference>
<evidence type="ECO:0000256" key="5">
    <source>
        <dbReference type="PROSITE-ProRule" id="PRU00169"/>
    </source>
</evidence>